<keyword evidence="6" id="KW-0732">Signal</keyword>
<gene>
    <name evidence="9" type="ORF">HGMM_OP2C272</name>
</gene>
<keyword evidence="3" id="KW-0963">Cytoplasm</keyword>
<dbReference type="PANTHER" id="PTHR23053:SF0">
    <property type="entry name" value="HYDROCEPHALUS-INDUCING PROTEIN HOMOLOG"/>
    <property type="match status" value="1"/>
</dbReference>
<keyword evidence="4" id="KW-0969">Cilium</keyword>
<dbReference type="InterPro" id="IPR033305">
    <property type="entry name" value="Hydin-like"/>
</dbReference>
<sequence>MKRLLACSIWVLSILWMTQITAAANTAKIKLTMDGPIDFGDVLMGTFVEKSVSIRNDGSAPLTGTINTLSAPFTLVGGEGPFTVKPGATYALTIRCAPTSIGTFRSALEIVDTNDPDTPTKTITLLCNGIGPEITILPSEAVNFGEVAVGSSADRDFIIRNEGTDNLKGTVTAPSAPFSLVRGEGTFDIPAGRTYTVTVRCTPPNRGTFRTTVEIRNINDADEPNKSIILNCVGIGPEITLLPGDTGLGTGPHLTLDFGATVPGQVMDVSFDIRNDGERSLQGTINTPTPAPPFSLVSGGGAFTLNPGATRRVTVRCQLRTSRDATTGTLTIAGINDVDEPEKKIVLNCGRAVPDIDVTPLSINFGNQRQGTPSAIQNVTITNTGSAPLQLTNVYLSTNPSGFWSGPVFSLSRPETCRRFPCTLMPGESLVFGVQAKPNRLGVITGNLRVLSNDPDERTVDVPLQVTGTNTASSSDLAAALRGLEIRQTRNALEFKVTGAGIAGVAVTFYDLRGQKIAEISSEGSHLRFEMLDHHGRPLANGVYFYIVTYQGADGSIIRDRIQKLVILR</sequence>
<dbReference type="PANTHER" id="PTHR23053">
    <property type="entry name" value="DLEC1 DELETED IN LUNG AND ESOPHAGEAL CANCER 1"/>
    <property type="match status" value="1"/>
</dbReference>
<evidence type="ECO:0000313" key="9">
    <source>
        <dbReference type="EMBL" id="BAL58724.1"/>
    </source>
</evidence>
<feature type="chain" id="PRO_5003597537" description="Choice-of-anchor D domain-containing protein" evidence="6">
    <location>
        <begin position="23"/>
        <end position="569"/>
    </location>
</feature>
<dbReference type="Gene3D" id="2.60.40.10">
    <property type="entry name" value="Immunoglobulins"/>
    <property type="match status" value="4"/>
</dbReference>
<feature type="domain" description="HYDIN/VesB/CFA65-like Ig-like" evidence="8">
    <location>
        <begin position="139"/>
        <end position="224"/>
    </location>
</feature>
<protein>
    <recommendedName>
        <fullName evidence="10">Choice-of-anchor D domain-containing protein</fullName>
    </recommendedName>
</protein>
<dbReference type="InterPro" id="IPR053879">
    <property type="entry name" value="HYDIN_VesB_CFA65-like_Ig"/>
</dbReference>
<name>H5SRK7_ACEAU</name>
<evidence type="ECO:0000259" key="8">
    <source>
        <dbReference type="Pfam" id="PF22544"/>
    </source>
</evidence>
<dbReference type="GO" id="GO:0005737">
    <property type="term" value="C:cytoplasm"/>
    <property type="evidence" value="ECO:0007669"/>
    <property type="project" value="UniProtKB-SubCell"/>
</dbReference>
<evidence type="ECO:0000256" key="6">
    <source>
        <dbReference type="SAM" id="SignalP"/>
    </source>
</evidence>
<evidence type="ECO:0000256" key="4">
    <source>
        <dbReference type="ARBA" id="ARBA00023069"/>
    </source>
</evidence>
<evidence type="ECO:0000256" key="3">
    <source>
        <dbReference type="ARBA" id="ARBA00022490"/>
    </source>
</evidence>
<reference evidence="9" key="2">
    <citation type="journal article" date="2012" name="PLoS ONE">
        <title>A Deeply Branching Thermophilic Bacterium with an Ancient Acetyl-CoA Pathway Dominates a Subsurface Ecosystem.</title>
        <authorList>
            <person name="Takami H."/>
            <person name="Noguchi H."/>
            <person name="Takaki Y."/>
            <person name="Uchiyama I."/>
            <person name="Toyoda A."/>
            <person name="Nishi S."/>
            <person name="Chee G.-J."/>
            <person name="Arai W."/>
            <person name="Nunoura T."/>
            <person name="Itoh T."/>
            <person name="Hattori M."/>
            <person name="Takai K."/>
        </authorList>
    </citation>
    <scope>NUCLEOTIDE SEQUENCE</scope>
</reference>
<dbReference type="Pfam" id="PF22544">
    <property type="entry name" value="HYDIN_VesB_CFA65-like_Ig"/>
    <property type="match status" value="1"/>
</dbReference>
<accession>H5SRK7</accession>
<keyword evidence="5" id="KW-0966">Cell projection</keyword>
<evidence type="ECO:0000256" key="1">
    <source>
        <dbReference type="ARBA" id="ARBA00004138"/>
    </source>
</evidence>
<dbReference type="InterPro" id="IPR013783">
    <property type="entry name" value="Ig-like_fold"/>
</dbReference>
<evidence type="ECO:0000256" key="2">
    <source>
        <dbReference type="ARBA" id="ARBA00004496"/>
    </source>
</evidence>
<dbReference type="Pfam" id="PF15780">
    <property type="entry name" value="ASH"/>
    <property type="match status" value="1"/>
</dbReference>
<organism evidence="9">
    <name type="scientific">Acetithermum autotrophicum</name>
    <dbReference type="NCBI Taxonomy" id="1446466"/>
    <lineage>
        <taxon>Bacteria</taxon>
        <taxon>Candidatus Bipolaricaulota</taxon>
        <taxon>Candidatus Acetithermum</taxon>
    </lineage>
</organism>
<feature type="domain" description="Abnormal spindle-like microcephaly-associated protein ASH" evidence="7">
    <location>
        <begin position="37"/>
        <end position="112"/>
    </location>
</feature>
<dbReference type="NCBIfam" id="NF012200">
    <property type="entry name" value="choice_anch_D"/>
    <property type="match status" value="3"/>
</dbReference>
<evidence type="ECO:0008006" key="10">
    <source>
        <dbReference type="Google" id="ProtNLM"/>
    </source>
</evidence>
<dbReference type="InterPro" id="IPR031549">
    <property type="entry name" value="ASH"/>
</dbReference>
<comment type="subcellular location">
    <subcellularLocation>
        <location evidence="1">Cell projection</location>
        <location evidence="1">Cilium</location>
    </subcellularLocation>
    <subcellularLocation>
        <location evidence="2">Cytoplasm</location>
    </subcellularLocation>
</comment>
<evidence type="ECO:0000259" key="7">
    <source>
        <dbReference type="Pfam" id="PF15780"/>
    </source>
</evidence>
<feature type="signal peptide" evidence="6">
    <location>
        <begin position="1"/>
        <end position="22"/>
    </location>
</feature>
<dbReference type="AlphaFoldDB" id="H5SRK7"/>
<evidence type="ECO:0000256" key="5">
    <source>
        <dbReference type="ARBA" id="ARBA00023273"/>
    </source>
</evidence>
<dbReference type="EMBL" id="AP011801">
    <property type="protein sequence ID" value="BAL58724.1"/>
    <property type="molecule type" value="Genomic_DNA"/>
</dbReference>
<reference evidence="9" key="1">
    <citation type="journal article" date="2005" name="Environ. Microbiol.">
        <title>Genetic and functional properties of uncultivated thermophilic crenarchaeotes from a subsurface gold mine as revealed by analysis of genome fragments.</title>
        <authorList>
            <person name="Nunoura T."/>
            <person name="Hirayama H."/>
            <person name="Takami H."/>
            <person name="Oida H."/>
            <person name="Nishi S."/>
            <person name="Shimamura S."/>
            <person name="Suzuki Y."/>
            <person name="Inagaki F."/>
            <person name="Takai K."/>
            <person name="Nealson K.H."/>
            <person name="Horikoshi K."/>
        </authorList>
    </citation>
    <scope>NUCLEOTIDE SEQUENCE</scope>
</reference>
<proteinExistence type="predicted"/>